<evidence type="ECO:0000313" key="3">
    <source>
        <dbReference type="Proteomes" id="UP001606302"/>
    </source>
</evidence>
<proteinExistence type="predicted"/>
<dbReference type="EMBL" id="JBIGHX010000001">
    <property type="protein sequence ID" value="MFG6460557.1"/>
    <property type="molecule type" value="Genomic_DNA"/>
</dbReference>
<gene>
    <name evidence="2" type="ORF">ACG04Q_03170</name>
</gene>
<dbReference type="InterPro" id="IPR010753">
    <property type="entry name" value="DUF1330"/>
</dbReference>
<evidence type="ECO:0000313" key="2">
    <source>
        <dbReference type="EMBL" id="MFG6460557.1"/>
    </source>
</evidence>
<dbReference type="RefSeq" id="WP_394509365.1">
    <property type="nucleotide sequence ID" value="NZ_JBIGHX010000001.1"/>
</dbReference>
<dbReference type="PANTHER" id="PTHR41521">
    <property type="match status" value="1"/>
</dbReference>
<organism evidence="2 3">
    <name type="scientific">Pelomonas lactea</name>
    <dbReference type="NCBI Taxonomy" id="3299030"/>
    <lineage>
        <taxon>Bacteria</taxon>
        <taxon>Pseudomonadati</taxon>
        <taxon>Pseudomonadota</taxon>
        <taxon>Betaproteobacteria</taxon>
        <taxon>Burkholderiales</taxon>
        <taxon>Sphaerotilaceae</taxon>
        <taxon>Roseateles</taxon>
    </lineage>
</organism>
<dbReference type="SUPFAM" id="SSF54909">
    <property type="entry name" value="Dimeric alpha+beta barrel"/>
    <property type="match status" value="1"/>
</dbReference>
<dbReference type="PANTHER" id="PTHR41521:SF4">
    <property type="entry name" value="BLR0684 PROTEIN"/>
    <property type="match status" value="1"/>
</dbReference>
<dbReference type="InterPro" id="IPR011008">
    <property type="entry name" value="Dimeric_a/b-barrel"/>
</dbReference>
<evidence type="ECO:0000259" key="1">
    <source>
        <dbReference type="Pfam" id="PF07045"/>
    </source>
</evidence>
<name>A0ABW7GF69_9BURK</name>
<accession>A0ABW7GF69</accession>
<feature type="domain" description="DUF1330" evidence="1">
    <location>
        <begin position="3"/>
        <end position="95"/>
    </location>
</feature>
<sequence length="103" mass="11540">MPKAYWIARVDVADAETYKLYVQRNDAIFARFGGRFLVRAGQFESLEGTSRSRNVVIEFPSYEVALACYRSPEYAAQIALRQSAAEADVVIVEGYDGPQPGER</sequence>
<dbReference type="Proteomes" id="UP001606302">
    <property type="component" value="Unassembled WGS sequence"/>
</dbReference>
<dbReference type="Gene3D" id="3.30.70.100">
    <property type="match status" value="1"/>
</dbReference>
<reference evidence="2 3" key="1">
    <citation type="submission" date="2024-08" db="EMBL/GenBank/DDBJ databases">
        <authorList>
            <person name="Lu H."/>
        </authorList>
    </citation>
    <scope>NUCLEOTIDE SEQUENCE [LARGE SCALE GENOMIC DNA]</scope>
    <source>
        <strain evidence="2 3">DXS20W</strain>
    </source>
</reference>
<dbReference type="Pfam" id="PF07045">
    <property type="entry name" value="DUF1330"/>
    <property type="match status" value="1"/>
</dbReference>
<keyword evidence="3" id="KW-1185">Reference proteome</keyword>
<protein>
    <submittedName>
        <fullName evidence="2">DUF1330 domain-containing protein</fullName>
    </submittedName>
</protein>
<comment type="caution">
    <text evidence="2">The sequence shown here is derived from an EMBL/GenBank/DDBJ whole genome shotgun (WGS) entry which is preliminary data.</text>
</comment>